<evidence type="ECO:0000256" key="1">
    <source>
        <dbReference type="SAM" id="Coils"/>
    </source>
</evidence>
<comment type="caution">
    <text evidence="2">The sequence shown here is derived from an EMBL/GenBank/DDBJ whole genome shotgun (WGS) entry which is preliminary data.</text>
</comment>
<sequence length="126" mass="14405">MVDNRSAGFFGIGGGFNFKSGDISGTAAKTADDRQSPGMDYFQQEMQEEGQQFAESQFVDRSAQLNATLNSLAMMNVANIIKKKKEEEARAKEKNNNKEEKQRILDEKIPLWEDYQDENEDFFYVD</sequence>
<organism evidence="2 3">
    <name type="scientific">Candidatus Limenecus avicola</name>
    <dbReference type="NCBI Taxonomy" id="2840847"/>
    <lineage>
        <taxon>Bacteria</taxon>
        <taxon>Bacillati</taxon>
        <taxon>Bacillota</taxon>
        <taxon>Clostridia</taxon>
        <taxon>Eubacteriales</taxon>
        <taxon>Clostridiaceae</taxon>
        <taxon>Clostridiaceae incertae sedis</taxon>
        <taxon>Candidatus Limenecus</taxon>
    </lineage>
</organism>
<feature type="coiled-coil region" evidence="1">
    <location>
        <begin position="77"/>
        <end position="108"/>
    </location>
</feature>
<keyword evidence="1" id="KW-0175">Coiled coil</keyword>
<proteinExistence type="predicted"/>
<dbReference type="AlphaFoldDB" id="A0A9D1MYV1"/>
<protein>
    <submittedName>
        <fullName evidence="2">Uncharacterized protein</fullName>
    </submittedName>
</protein>
<name>A0A9D1MYV1_9CLOT</name>
<gene>
    <name evidence="2" type="ORF">IAD26_00215</name>
</gene>
<dbReference type="Proteomes" id="UP000886748">
    <property type="component" value="Unassembled WGS sequence"/>
</dbReference>
<reference evidence="2" key="1">
    <citation type="submission" date="2020-10" db="EMBL/GenBank/DDBJ databases">
        <authorList>
            <person name="Gilroy R."/>
        </authorList>
    </citation>
    <scope>NUCLEOTIDE SEQUENCE</scope>
    <source>
        <strain evidence="2">CHK154-7741</strain>
    </source>
</reference>
<reference evidence="2" key="2">
    <citation type="journal article" date="2021" name="PeerJ">
        <title>Extensive microbial diversity within the chicken gut microbiome revealed by metagenomics and culture.</title>
        <authorList>
            <person name="Gilroy R."/>
            <person name="Ravi A."/>
            <person name="Getino M."/>
            <person name="Pursley I."/>
            <person name="Horton D.L."/>
            <person name="Alikhan N.F."/>
            <person name="Baker D."/>
            <person name="Gharbi K."/>
            <person name="Hall N."/>
            <person name="Watson M."/>
            <person name="Adriaenssens E.M."/>
            <person name="Foster-Nyarko E."/>
            <person name="Jarju S."/>
            <person name="Secka A."/>
            <person name="Antonio M."/>
            <person name="Oren A."/>
            <person name="Chaudhuri R.R."/>
            <person name="La Ragione R."/>
            <person name="Hildebrand F."/>
            <person name="Pallen M.J."/>
        </authorList>
    </citation>
    <scope>NUCLEOTIDE SEQUENCE</scope>
    <source>
        <strain evidence="2">CHK154-7741</strain>
    </source>
</reference>
<evidence type="ECO:0000313" key="2">
    <source>
        <dbReference type="EMBL" id="HIU91533.1"/>
    </source>
</evidence>
<accession>A0A9D1MYV1</accession>
<evidence type="ECO:0000313" key="3">
    <source>
        <dbReference type="Proteomes" id="UP000886748"/>
    </source>
</evidence>
<dbReference type="EMBL" id="DVOD01000003">
    <property type="protein sequence ID" value="HIU91533.1"/>
    <property type="molecule type" value="Genomic_DNA"/>
</dbReference>